<dbReference type="InterPro" id="IPR017452">
    <property type="entry name" value="GPCR_Rhodpsn_7TM"/>
</dbReference>
<evidence type="ECO:0000256" key="1">
    <source>
        <dbReference type="ARBA" id="ARBA00004141"/>
    </source>
</evidence>
<comment type="subcellular location">
    <subcellularLocation>
        <location evidence="1">Membrane</location>
        <topology evidence="1">Multi-pass membrane protein</topology>
    </subcellularLocation>
</comment>
<feature type="transmembrane region" description="Helical" evidence="10">
    <location>
        <begin position="189"/>
        <end position="216"/>
    </location>
</feature>
<feature type="region of interest" description="Disordered" evidence="9">
    <location>
        <begin position="707"/>
        <end position="729"/>
    </location>
</feature>
<dbReference type="PANTHER" id="PTHR45695">
    <property type="entry name" value="LEUCOKININ RECEPTOR-RELATED"/>
    <property type="match status" value="1"/>
</dbReference>
<keyword evidence="7 8" id="KW-0807">Transducer</keyword>
<feature type="transmembrane region" description="Helical" evidence="10">
    <location>
        <begin position="512"/>
        <end position="530"/>
    </location>
</feature>
<comment type="caution">
    <text evidence="12">The sequence shown here is derived from an EMBL/GenBank/DDBJ whole genome shotgun (WGS) entry which is preliminary data.</text>
</comment>
<sequence length="758" mass="87116">MSLLNDSVRSNFTIKNLLLKLKNYSSNNKSGSELVHYSGAAQTAPDSKLLESINLLKGILDKLGKSSYDKSHDSSYNKYASSDSFNNLYALAKNSVTISFKDYLLLQKLATNNINQKVMNSTSLTRSENKYPSQLASMFNQSAMNTTGIGYPTTKYPLFSLFMNASNSSFVDYSFFDEPFKSNSSSSSLLFGIAFFYSILIITSLTSNPLLIYVLLWRRKAQIKLIDIFVANLSLSDLFLTIFNIPLCLIIYFSEQWPFGSLLCQIGTFSTSCSIYVNIFTMAYISIDRYFAVTRPLISNPAYQLRKKSVLVDNHTRHKIYLVLTLIWIIAIVLSFPQFLFSQVSNKNSVLDIGKGFNKTDYFDNLFNDLTGSDFGEDPFKKCIIQYPHPNMKNIMVLVNFSLQYLIPSIVILYFYGKIIYHLYLNLNVEELMESSDRNEAADARKAKILLAKKSKSEFDVSNKCGQSFLPLSKKSTTLDFQHFGIKKTVKKSRMRIEGLNRTRNLKKSIKTMIIIIALFLLSWLPIHFYRLATTFYPIVVDYIEKNLTPSEYLIQSRTVLFNRTNSQPVYLNTTMIEACRKNETYKDCLMNALKGLRESTEPGSLSYKINTLHNRYVFFFCYFMAMSSVCYNPIVYFWMHQKFRTEVKELFGRIFNFRLRREREKTRVASLITSTNYPRSSAHIATVQTSKMTKFSILSKNSTVVNNHEKEDDKDGKKTKKKRVKQPCYVSNIKIRKNRFSSLSSESTGSSSKRSEN</sequence>
<dbReference type="Gene3D" id="1.20.1070.10">
    <property type="entry name" value="Rhodopsin 7-helix transmembrane proteins"/>
    <property type="match status" value="2"/>
</dbReference>
<evidence type="ECO:0000256" key="9">
    <source>
        <dbReference type="SAM" id="MobiDB-lite"/>
    </source>
</evidence>
<evidence type="ECO:0000256" key="5">
    <source>
        <dbReference type="ARBA" id="ARBA00023136"/>
    </source>
</evidence>
<evidence type="ECO:0000256" key="3">
    <source>
        <dbReference type="ARBA" id="ARBA00022989"/>
    </source>
</evidence>
<keyword evidence="2 8" id="KW-0812">Transmembrane</keyword>
<dbReference type="PROSITE" id="PS50262">
    <property type="entry name" value="G_PROTEIN_RECEP_F1_2"/>
    <property type="match status" value="1"/>
</dbReference>
<dbReference type="GO" id="GO:0004930">
    <property type="term" value="F:G protein-coupled receptor activity"/>
    <property type="evidence" value="ECO:0007669"/>
    <property type="project" value="UniProtKB-KW"/>
</dbReference>
<feature type="compositionally biased region" description="Basic and acidic residues" evidence="9">
    <location>
        <begin position="708"/>
        <end position="717"/>
    </location>
</feature>
<feature type="transmembrane region" description="Helical" evidence="10">
    <location>
        <begin position="259"/>
        <end position="285"/>
    </location>
</feature>
<evidence type="ECO:0000259" key="11">
    <source>
        <dbReference type="PROSITE" id="PS50262"/>
    </source>
</evidence>
<dbReference type="PROSITE" id="PS00237">
    <property type="entry name" value="G_PROTEIN_RECEP_F1_1"/>
    <property type="match status" value="1"/>
</dbReference>
<feature type="transmembrane region" description="Helical" evidence="10">
    <location>
        <begin position="320"/>
        <end position="341"/>
    </location>
</feature>
<dbReference type="GO" id="GO:0005886">
    <property type="term" value="C:plasma membrane"/>
    <property type="evidence" value="ECO:0007669"/>
    <property type="project" value="TreeGrafter"/>
</dbReference>
<dbReference type="PANTHER" id="PTHR45695:SF9">
    <property type="entry name" value="LEUCOKININ RECEPTOR"/>
    <property type="match status" value="1"/>
</dbReference>
<gene>
    <name evidence="12" type="ORF">BpHYR1_042440</name>
</gene>
<evidence type="ECO:0000256" key="2">
    <source>
        <dbReference type="ARBA" id="ARBA00022692"/>
    </source>
</evidence>
<keyword evidence="13" id="KW-1185">Reference proteome</keyword>
<evidence type="ECO:0000313" key="12">
    <source>
        <dbReference type="EMBL" id="RNA15662.1"/>
    </source>
</evidence>
<name>A0A3M7QWE7_BRAPC</name>
<evidence type="ECO:0000313" key="13">
    <source>
        <dbReference type="Proteomes" id="UP000276133"/>
    </source>
</evidence>
<dbReference type="SUPFAM" id="SSF81321">
    <property type="entry name" value="Family A G protein-coupled receptor-like"/>
    <property type="match status" value="2"/>
</dbReference>
<feature type="transmembrane region" description="Helical" evidence="10">
    <location>
        <begin position="617"/>
        <end position="639"/>
    </location>
</feature>
<keyword evidence="4 8" id="KW-0297">G-protein coupled receptor</keyword>
<comment type="similarity">
    <text evidence="8">Belongs to the G-protein coupled receptor 1 family.</text>
</comment>
<evidence type="ECO:0000256" key="10">
    <source>
        <dbReference type="SAM" id="Phobius"/>
    </source>
</evidence>
<evidence type="ECO:0000256" key="4">
    <source>
        <dbReference type="ARBA" id="ARBA00023040"/>
    </source>
</evidence>
<dbReference type="OrthoDB" id="5952899at2759"/>
<dbReference type="AlphaFoldDB" id="A0A3M7QWE7"/>
<evidence type="ECO:0000256" key="7">
    <source>
        <dbReference type="ARBA" id="ARBA00023224"/>
    </source>
</evidence>
<dbReference type="InterPro" id="IPR000276">
    <property type="entry name" value="GPCR_Rhodpsn"/>
</dbReference>
<dbReference type="Pfam" id="PF00001">
    <property type="entry name" value="7tm_1"/>
    <property type="match status" value="1"/>
</dbReference>
<feature type="transmembrane region" description="Helical" evidence="10">
    <location>
        <begin position="395"/>
        <end position="416"/>
    </location>
</feature>
<reference evidence="12 13" key="1">
    <citation type="journal article" date="2018" name="Sci. Rep.">
        <title>Genomic signatures of local adaptation to the degree of environmental predictability in rotifers.</title>
        <authorList>
            <person name="Franch-Gras L."/>
            <person name="Hahn C."/>
            <person name="Garcia-Roger E.M."/>
            <person name="Carmona M.J."/>
            <person name="Serra M."/>
            <person name="Gomez A."/>
        </authorList>
    </citation>
    <scope>NUCLEOTIDE SEQUENCE [LARGE SCALE GENOMIC DNA]</scope>
    <source>
        <strain evidence="12">HYR1</strain>
    </source>
</reference>
<keyword evidence="5 10" id="KW-0472">Membrane</keyword>
<evidence type="ECO:0000256" key="6">
    <source>
        <dbReference type="ARBA" id="ARBA00023170"/>
    </source>
</evidence>
<keyword evidence="3 10" id="KW-1133">Transmembrane helix</keyword>
<evidence type="ECO:0000256" key="8">
    <source>
        <dbReference type="RuleBase" id="RU000688"/>
    </source>
</evidence>
<dbReference type="Proteomes" id="UP000276133">
    <property type="component" value="Unassembled WGS sequence"/>
</dbReference>
<dbReference type="CDD" id="cd00637">
    <property type="entry name" value="7tm_classA_rhodopsin-like"/>
    <property type="match status" value="1"/>
</dbReference>
<feature type="domain" description="G-protein coupled receptors family 1 profile" evidence="11">
    <location>
        <begin position="207"/>
        <end position="637"/>
    </location>
</feature>
<keyword evidence="6 8" id="KW-0675">Receptor</keyword>
<dbReference type="PRINTS" id="PR00237">
    <property type="entry name" value="GPCRRHODOPSN"/>
</dbReference>
<feature type="transmembrane region" description="Helical" evidence="10">
    <location>
        <begin position="228"/>
        <end position="253"/>
    </location>
</feature>
<protein>
    <submittedName>
        <fullName evidence="12">Orphan G-coupled receptor 40</fullName>
    </submittedName>
</protein>
<dbReference type="STRING" id="10195.A0A3M7QWE7"/>
<dbReference type="EMBL" id="REGN01004915">
    <property type="protein sequence ID" value="RNA15662.1"/>
    <property type="molecule type" value="Genomic_DNA"/>
</dbReference>
<organism evidence="12 13">
    <name type="scientific">Brachionus plicatilis</name>
    <name type="common">Marine rotifer</name>
    <name type="synonym">Brachionus muelleri</name>
    <dbReference type="NCBI Taxonomy" id="10195"/>
    <lineage>
        <taxon>Eukaryota</taxon>
        <taxon>Metazoa</taxon>
        <taxon>Spiralia</taxon>
        <taxon>Gnathifera</taxon>
        <taxon>Rotifera</taxon>
        <taxon>Eurotatoria</taxon>
        <taxon>Monogononta</taxon>
        <taxon>Pseudotrocha</taxon>
        <taxon>Ploima</taxon>
        <taxon>Brachionidae</taxon>
        <taxon>Brachionus</taxon>
    </lineage>
</organism>
<proteinExistence type="inferred from homology"/>
<accession>A0A3M7QWE7</accession>